<dbReference type="AlphaFoldDB" id="A0A2V1CYW2"/>
<organism evidence="1 2">
    <name type="scientific">Periconia macrospinosa</name>
    <dbReference type="NCBI Taxonomy" id="97972"/>
    <lineage>
        <taxon>Eukaryota</taxon>
        <taxon>Fungi</taxon>
        <taxon>Dikarya</taxon>
        <taxon>Ascomycota</taxon>
        <taxon>Pezizomycotina</taxon>
        <taxon>Dothideomycetes</taxon>
        <taxon>Pleosporomycetidae</taxon>
        <taxon>Pleosporales</taxon>
        <taxon>Massarineae</taxon>
        <taxon>Periconiaceae</taxon>
        <taxon>Periconia</taxon>
    </lineage>
</organism>
<name>A0A2V1CYW2_9PLEO</name>
<sequence length="75" mass="8143">MERPRSLSKRPRIGCDEPITPTQCASVASAYLLLLRIRHCRPVSGTGCRMNTFRFVGGRTGVGSEVQGVAAVRPD</sequence>
<keyword evidence="2" id="KW-1185">Reference proteome</keyword>
<proteinExistence type="predicted"/>
<dbReference type="EMBL" id="KZ806374">
    <property type="protein sequence ID" value="PVH90373.1"/>
    <property type="molecule type" value="Genomic_DNA"/>
</dbReference>
<evidence type="ECO:0000313" key="1">
    <source>
        <dbReference type="EMBL" id="PVH90373.1"/>
    </source>
</evidence>
<protein>
    <submittedName>
        <fullName evidence="1">Uncharacterized protein</fullName>
    </submittedName>
</protein>
<reference evidence="1 2" key="1">
    <citation type="journal article" date="2018" name="Sci. Rep.">
        <title>Comparative genomics provides insights into the lifestyle and reveals functional heterogeneity of dark septate endophytic fungi.</title>
        <authorList>
            <person name="Knapp D.G."/>
            <person name="Nemeth J.B."/>
            <person name="Barry K."/>
            <person name="Hainaut M."/>
            <person name="Henrissat B."/>
            <person name="Johnson J."/>
            <person name="Kuo A."/>
            <person name="Lim J.H.P."/>
            <person name="Lipzen A."/>
            <person name="Nolan M."/>
            <person name="Ohm R.A."/>
            <person name="Tamas L."/>
            <person name="Grigoriev I.V."/>
            <person name="Spatafora J.W."/>
            <person name="Nagy L.G."/>
            <person name="Kovacs G.M."/>
        </authorList>
    </citation>
    <scope>NUCLEOTIDE SEQUENCE [LARGE SCALE GENOMIC DNA]</scope>
    <source>
        <strain evidence="1 2">DSE2036</strain>
    </source>
</reference>
<accession>A0A2V1CYW2</accession>
<evidence type="ECO:0000313" key="2">
    <source>
        <dbReference type="Proteomes" id="UP000244855"/>
    </source>
</evidence>
<gene>
    <name evidence="1" type="ORF">DM02DRAFT_678654</name>
</gene>
<dbReference type="Proteomes" id="UP000244855">
    <property type="component" value="Unassembled WGS sequence"/>
</dbReference>